<reference evidence="1" key="1">
    <citation type="submission" date="2018-02" db="EMBL/GenBank/DDBJ databases">
        <title>Rhizophora mucronata_Transcriptome.</title>
        <authorList>
            <person name="Meera S.P."/>
            <person name="Sreeshan A."/>
            <person name="Augustine A."/>
        </authorList>
    </citation>
    <scope>NUCLEOTIDE SEQUENCE</scope>
    <source>
        <tissue evidence="1">Leaf</tissue>
    </source>
</reference>
<organism evidence="1">
    <name type="scientific">Rhizophora mucronata</name>
    <name type="common">Asiatic mangrove</name>
    <dbReference type="NCBI Taxonomy" id="61149"/>
    <lineage>
        <taxon>Eukaryota</taxon>
        <taxon>Viridiplantae</taxon>
        <taxon>Streptophyta</taxon>
        <taxon>Embryophyta</taxon>
        <taxon>Tracheophyta</taxon>
        <taxon>Spermatophyta</taxon>
        <taxon>Magnoliopsida</taxon>
        <taxon>eudicotyledons</taxon>
        <taxon>Gunneridae</taxon>
        <taxon>Pentapetalae</taxon>
        <taxon>rosids</taxon>
        <taxon>fabids</taxon>
        <taxon>Malpighiales</taxon>
        <taxon>Rhizophoraceae</taxon>
        <taxon>Rhizophora</taxon>
    </lineage>
</organism>
<name>A0A2P2J4C6_RHIMU</name>
<accession>A0A2P2J4C6</accession>
<evidence type="ECO:0000313" key="1">
    <source>
        <dbReference type="EMBL" id="MBW88237.1"/>
    </source>
</evidence>
<protein>
    <submittedName>
        <fullName evidence="1">Uncharacterized protein</fullName>
    </submittedName>
</protein>
<dbReference type="EMBL" id="GGEC01007754">
    <property type="protein sequence ID" value="MBW88237.1"/>
    <property type="molecule type" value="Transcribed_RNA"/>
</dbReference>
<sequence length="76" mass="8803">MNSFHIVYNMHNTRQTLLERNLFQIMASKSYSSQCISSTTQITPSLKFAKGELEKIMSRDHMASLVRIVRKQQPNS</sequence>
<proteinExistence type="predicted"/>
<dbReference type="AlphaFoldDB" id="A0A2P2J4C6"/>